<evidence type="ECO:0000313" key="2">
    <source>
        <dbReference type="Proteomes" id="UP000436284"/>
    </source>
</evidence>
<sequence>MRIEEKINEIVNICVVDRLDLSIEHLPDMFDVHVMFNHKKDLYVHKKGIDIIGLRFDKRFEMYKSFWHELEHILLHYTDQRVMPDDFNECRKPKVISLPYSS</sequence>
<protein>
    <recommendedName>
        <fullName evidence="3">ImmA/IrrE family metallo-endopeptidase</fullName>
    </recommendedName>
</protein>
<dbReference type="AlphaFoldDB" id="A0A6N8TWT2"/>
<evidence type="ECO:0008006" key="3">
    <source>
        <dbReference type="Google" id="ProtNLM"/>
    </source>
</evidence>
<keyword evidence="2" id="KW-1185">Reference proteome</keyword>
<proteinExistence type="predicted"/>
<gene>
    <name evidence="1" type="ORF">GQ671_03650</name>
</gene>
<organism evidence="1 2">
    <name type="scientific">Salinicoccus hispanicus</name>
    <dbReference type="NCBI Taxonomy" id="157225"/>
    <lineage>
        <taxon>Bacteria</taxon>
        <taxon>Bacillati</taxon>
        <taxon>Bacillota</taxon>
        <taxon>Bacilli</taxon>
        <taxon>Bacillales</taxon>
        <taxon>Staphylococcaceae</taxon>
        <taxon>Salinicoccus</taxon>
    </lineage>
</organism>
<accession>A0A6N8TWT2</accession>
<dbReference type="RefSeq" id="WP_160652820.1">
    <property type="nucleotide sequence ID" value="NZ_JBHRWU010000001.1"/>
</dbReference>
<comment type="caution">
    <text evidence="1">The sequence shown here is derived from an EMBL/GenBank/DDBJ whole genome shotgun (WGS) entry which is preliminary data.</text>
</comment>
<dbReference type="OrthoDB" id="2417909at2"/>
<dbReference type="EMBL" id="WUUK01000001">
    <property type="protein sequence ID" value="MXQ50398.1"/>
    <property type="molecule type" value="Genomic_DNA"/>
</dbReference>
<name>A0A6N8TWT2_9STAP</name>
<evidence type="ECO:0000313" key="1">
    <source>
        <dbReference type="EMBL" id="MXQ50398.1"/>
    </source>
</evidence>
<dbReference type="Proteomes" id="UP000436284">
    <property type="component" value="Unassembled WGS sequence"/>
</dbReference>
<reference evidence="1 2" key="1">
    <citation type="submission" date="2019-12" db="EMBL/GenBank/DDBJ databases">
        <title>Salinicoccus cyprini sp. nov., isolated from gastro-intestinal tract of mirror carp, Cyprinus carpio var. specularis, collected from Gobind Sagar Reservoir, Himachal Pradesh, India.</title>
        <authorList>
            <person name="Talwar C."/>
            <person name="Singh A.K."/>
            <person name="Lal R."/>
            <person name="Negi R.K."/>
        </authorList>
    </citation>
    <scope>NUCLEOTIDE SEQUENCE [LARGE SCALE GENOMIC DNA]</scope>
    <source>
        <strain evidence="1 2">J-82</strain>
    </source>
</reference>